<dbReference type="GO" id="GO:0016787">
    <property type="term" value="F:hydrolase activity"/>
    <property type="evidence" value="ECO:0007669"/>
    <property type="project" value="UniProtKB-KW"/>
</dbReference>
<evidence type="ECO:0000259" key="8">
    <source>
        <dbReference type="PROSITE" id="PS51194"/>
    </source>
</evidence>
<dbReference type="PROSITE" id="PS51194">
    <property type="entry name" value="HELICASE_CTER"/>
    <property type="match status" value="1"/>
</dbReference>
<dbReference type="AlphaFoldDB" id="A0A0G1BCB7"/>
<dbReference type="PANTHER" id="PTHR47959">
    <property type="entry name" value="ATP-DEPENDENT RNA HELICASE RHLE-RELATED"/>
    <property type="match status" value="1"/>
</dbReference>
<dbReference type="PROSITE" id="PS51195">
    <property type="entry name" value="Q_MOTIF"/>
    <property type="match status" value="1"/>
</dbReference>
<evidence type="ECO:0000256" key="3">
    <source>
        <dbReference type="ARBA" id="ARBA00022806"/>
    </source>
</evidence>
<comment type="similarity">
    <text evidence="5">Belongs to the DEAD box helicase family.</text>
</comment>
<evidence type="ECO:0000259" key="7">
    <source>
        <dbReference type="PROSITE" id="PS51192"/>
    </source>
</evidence>
<dbReference type="Pfam" id="PF00271">
    <property type="entry name" value="Helicase_C"/>
    <property type="match status" value="1"/>
</dbReference>
<evidence type="ECO:0000256" key="5">
    <source>
        <dbReference type="ARBA" id="ARBA00038437"/>
    </source>
</evidence>
<feature type="short sequence motif" description="Q motif" evidence="6">
    <location>
        <begin position="19"/>
        <end position="47"/>
    </location>
</feature>
<dbReference type="PROSITE" id="PS51192">
    <property type="entry name" value="HELICASE_ATP_BIND_1"/>
    <property type="match status" value="1"/>
</dbReference>
<dbReference type="Proteomes" id="UP000034785">
    <property type="component" value="Unassembled WGS sequence"/>
</dbReference>
<dbReference type="PATRIC" id="fig|1618425.3.peg.186"/>
<accession>A0A0G1BCB7</accession>
<keyword evidence="4" id="KW-0067">ATP-binding</keyword>
<organism evidence="10 11">
    <name type="scientific">Candidatus Daviesbacteria bacterium GW2011_GWA2_42_7</name>
    <dbReference type="NCBI Taxonomy" id="1618425"/>
    <lineage>
        <taxon>Bacteria</taxon>
        <taxon>Candidatus Daviesiibacteriota</taxon>
    </lineage>
</organism>
<feature type="domain" description="DEAD-box RNA helicase Q" evidence="9">
    <location>
        <begin position="19"/>
        <end position="47"/>
    </location>
</feature>
<keyword evidence="1" id="KW-0547">Nucleotide-binding</keyword>
<evidence type="ECO:0000256" key="1">
    <source>
        <dbReference type="ARBA" id="ARBA00022741"/>
    </source>
</evidence>
<dbReference type="SMART" id="SM00490">
    <property type="entry name" value="HELICc"/>
    <property type="match status" value="1"/>
</dbReference>
<evidence type="ECO:0000259" key="9">
    <source>
        <dbReference type="PROSITE" id="PS51195"/>
    </source>
</evidence>
<sequence>MFIKSAVEVSSDESYTPHNNFNDFNIVPALKQNIADKGYIKPTPIQDQAIGPILEGRDFIGLANTGTGKTAAFLIPLINKIYKDRTQGVLIIAPTRELAGQILEELRAFTKDMKLSSALIIGGANMNRQISDVRRNPHFIIGTPGRLRDLIERDVLALDNFSNIVLDEVDLMVDIGFINDVKYFISMLPKVRQSLFFSATLSPKIREVLNNFVTDPVTVSVKVQDTAENINQDVVKVESREKKVDQLHDLLIKDGFDKVLIFGRTKHGVEKLHRDLDSRGFKVGAIHGNKTQGHRQRVLQSFKQNEIQILLATDVASRGLDIPNVTHVINFDLPETYDDYIHRIGRTGRAGKTGTALTFIE</sequence>
<dbReference type="CDD" id="cd18787">
    <property type="entry name" value="SF2_C_DEAD"/>
    <property type="match status" value="1"/>
</dbReference>
<keyword evidence="3 10" id="KW-0347">Helicase</keyword>
<dbReference type="InterPro" id="IPR011545">
    <property type="entry name" value="DEAD/DEAH_box_helicase_dom"/>
</dbReference>
<dbReference type="PANTHER" id="PTHR47959:SF13">
    <property type="entry name" value="ATP-DEPENDENT RNA HELICASE RHLE"/>
    <property type="match status" value="1"/>
</dbReference>
<name>A0A0G1BCB7_9BACT</name>
<evidence type="ECO:0000313" key="11">
    <source>
        <dbReference type="Proteomes" id="UP000034785"/>
    </source>
</evidence>
<evidence type="ECO:0000313" key="10">
    <source>
        <dbReference type="EMBL" id="KKS71015.1"/>
    </source>
</evidence>
<dbReference type="Pfam" id="PF00270">
    <property type="entry name" value="DEAD"/>
    <property type="match status" value="1"/>
</dbReference>
<evidence type="ECO:0000256" key="6">
    <source>
        <dbReference type="PROSITE-ProRule" id="PRU00552"/>
    </source>
</evidence>
<evidence type="ECO:0000256" key="2">
    <source>
        <dbReference type="ARBA" id="ARBA00022801"/>
    </source>
</evidence>
<protein>
    <submittedName>
        <fullName evidence="10">DEAD/DEAH RNA helicase</fullName>
    </submittedName>
</protein>
<dbReference type="GO" id="GO:0003724">
    <property type="term" value="F:RNA helicase activity"/>
    <property type="evidence" value="ECO:0007669"/>
    <property type="project" value="InterPro"/>
</dbReference>
<dbReference type="InterPro" id="IPR050079">
    <property type="entry name" value="DEAD_box_RNA_helicase"/>
</dbReference>
<dbReference type="InterPro" id="IPR044742">
    <property type="entry name" value="DEAD/DEAH_RhlB"/>
</dbReference>
<dbReference type="SUPFAM" id="SSF52540">
    <property type="entry name" value="P-loop containing nucleoside triphosphate hydrolases"/>
    <property type="match status" value="1"/>
</dbReference>
<feature type="domain" description="Helicase C-terminal" evidence="8">
    <location>
        <begin position="243"/>
        <end position="361"/>
    </location>
</feature>
<proteinExistence type="inferred from homology"/>
<dbReference type="EMBL" id="LCEJ01000007">
    <property type="protein sequence ID" value="KKS71015.1"/>
    <property type="molecule type" value="Genomic_DNA"/>
</dbReference>
<dbReference type="GO" id="GO:0005829">
    <property type="term" value="C:cytosol"/>
    <property type="evidence" value="ECO:0007669"/>
    <property type="project" value="TreeGrafter"/>
</dbReference>
<dbReference type="InterPro" id="IPR014001">
    <property type="entry name" value="Helicase_ATP-bd"/>
</dbReference>
<dbReference type="SMART" id="SM00487">
    <property type="entry name" value="DEXDc"/>
    <property type="match status" value="1"/>
</dbReference>
<dbReference type="GO" id="GO:0005524">
    <property type="term" value="F:ATP binding"/>
    <property type="evidence" value="ECO:0007669"/>
    <property type="project" value="UniProtKB-KW"/>
</dbReference>
<gene>
    <name evidence="10" type="ORF">UV41_C0007G0015</name>
</gene>
<dbReference type="InterPro" id="IPR027417">
    <property type="entry name" value="P-loop_NTPase"/>
</dbReference>
<reference evidence="10 11" key="1">
    <citation type="journal article" date="2015" name="Nature">
        <title>rRNA introns, odd ribosomes, and small enigmatic genomes across a large radiation of phyla.</title>
        <authorList>
            <person name="Brown C.T."/>
            <person name="Hug L.A."/>
            <person name="Thomas B.C."/>
            <person name="Sharon I."/>
            <person name="Castelle C.J."/>
            <person name="Singh A."/>
            <person name="Wilkins M.J."/>
            <person name="Williams K.H."/>
            <person name="Banfield J.F."/>
        </authorList>
    </citation>
    <scope>NUCLEOTIDE SEQUENCE [LARGE SCALE GENOMIC DNA]</scope>
</reference>
<dbReference type="CDD" id="cd00268">
    <property type="entry name" value="DEADc"/>
    <property type="match status" value="1"/>
</dbReference>
<dbReference type="Gene3D" id="3.40.50.300">
    <property type="entry name" value="P-loop containing nucleotide triphosphate hydrolases"/>
    <property type="match status" value="2"/>
</dbReference>
<dbReference type="GO" id="GO:0003676">
    <property type="term" value="F:nucleic acid binding"/>
    <property type="evidence" value="ECO:0007669"/>
    <property type="project" value="InterPro"/>
</dbReference>
<dbReference type="InterPro" id="IPR014014">
    <property type="entry name" value="RNA_helicase_DEAD_Q_motif"/>
</dbReference>
<dbReference type="InterPro" id="IPR001650">
    <property type="entry name" value="Helicase_C-like"/>
</dbReference>
<feature type="domain" description="Helicase ATP-binding" evidence="7">
    <location>
        <begin position="50"/>
        <end position="219"/>
    </location>
</feature>
<keyword evidence="2" id="KW-0378">Hydrolase</keyword>
<evidence type="ECO:0000256" key="4">
    <source>
        <dbReference type="ARBA" id="ARBA00022840"/>
    </source>
</evidence>
<comment type="caution">
    <text evidence="10">The sequence shown here is derived from an EMBL/GenBank/DDBJ whole genome shotgun (WGS) entry which is preliminary data.</text>
</comment>